<dbReference type="GO" id="GO:0016020">
    <property type="term" value="C:membrane"/>
    <property type="evidence" value="ECO:0007669"/>
    <property type="project" value="InterPro"/>
</dbReference>
<evidence type="ECO:0000313" key="5">
    <source>
        <dbReference type="EMBL" id="AZA14494.1"/>
    </source>
</evidence>
<feature type="domain" description="Long Rib" evidence="4">
    <location>
        <begin position="363"/>
        <end position="447"/>
    </location>
</feature>
<keyword evidence="2" id="KW-0472">Membrane</keyword>
<feature type="compositionally biased region" description="Polar residues" evidence="1">
    <location>
        <begin position="462"/>
        <end position="472"/>
    </location>
</feature>
<accession>A0A3G6JEC6</accession>
<feature type="domain" description="Long Rib" evidence="4">
    <location>
        <begin position="828"/>
        <end position="914"/>
    </location>
</feature>
<dbReference type="Pfam" id="PF18957">
    <property type="entry name" value="RibLong"/>
    <property type="match status" value="8"/>
</dbReference>
<dbReference type="AlphaFoldDB" id="A0A3G6JEC6"/>
<dbReference type="RefSeq" id="WP_123929914.1">
    <property type="nucleotide sequence ID" value="NZ_CP033896.1"/>
</dbReference>
<feature type="domain" description="Long Rib" evidence="4">
    <location>
        <begin position="452"/>
        <end position="544"/>
    </location>
</feature>
<dbReference type="InterPro" id="IPR015919">
    <property type="entry name" value="Cadherin-like_sf"/>
</dbReference>
<protein>
    <submittedName>
        <fullName evidence="5">C protein alpha-antigen</fullName>
    </submittedName>
</protein>
<feature type="signal peptide" evidence="3">
    <location>
        <begin position="1"/>
        <end position="33"/>
    </location>
</feature>
<dbReference type="NCBIfam" id="NF038186">
    <property type="entry name" value="YPDG_rpt"/>
    <property type="match status" value="4"/>
</dbReference>
<dbReference type="Proteomes" id="UP000269019">
    <property type="component" value="Chromosome"/>
</dbReference>
<feature type="transmembrane region" description="Helical" evidence="2">
    <location>
        <begin position="1202"/>
        <end position="1221"/>
    </location>
</feature>
<dbReference type="OrthoDB" id="4428212at2"/>
<keyword evidence="6" id="KW-1185">Reference proteome</keyword>
<feature type="region of interest" description="Disordered" evidence="1">
    <location>
        <begin position="745"/>
        <end position="769"/>
    </location>
</feature>
<evidence type="ECO:0000259" key="4">
    <source>
        <dbReference type="Pfam" id="PF18957"/>
    </source>
</evidence>
<dbReference type="KEGG" id="ccho:CCHOA_10575"/>
<dbReference type="Gene3D" id="2.60.40.10">
    <property type="entry name" value="Immunoglobulins"/>
    <property type="match status" value="3"/>
</dbReference>
<proteinExistence type="predicted"/>
<feature type="compositionally biased region" description="Polar residues" evidence="1">
    <location>
        <begin position="931"/>
        <end position="942"/>
    </location>
</feature>
<dbReference type="SUPFAM" id="SSF49313">
    <property type="entry name" value="Cadherin-like"/>
    <property type="match status" value="2"/>
</dbReference>
<sequence length="1227" mass="128211" precursor="true">MKHEQRGNQAKRQVSLSAAIMLGLSTVTPVVLAPQAGAIANDYTGTYEIGGETYDVVNGVLQSKNGDSSNNSAEACDLEWFISAANDPFLTIENYRGGGPLSWSVNGFLYQVGAPGSDSNGTQVSSQMQHWANSKTMYARIPLSTGEDLFDLKLEFTASETYKIEPRLATDAQQGVLFVQGYKPLDASGEPYKVPRHIVEGPEADFYNWQVSTVHVNEPKAELTLDFLPARSFTLAQFSLNSPDNGPLNLDKVRPITSAKITANRLCYEPVRVQQGDTITSESPRKGGQPLDLAAIPAIFTKIDGTPDWVESVSPTGEVTVKPGFDIPAGEYTIPIGITYTNRGVTSKLRLNVEVTPAPFVTKYEPTDAPWNTKVTIPPTAKEPEGTRYALSEQDAQQYPWIRINKNSGELTVTAPSSENPGPREITVLVTHPDEETHSVKATITVTNPYVPQDQTIQVVQGSDNAVSSKKPTSVDDESLPDGSRFALNDPAQLKDWMTFDEATGVITAKPGFTVPEGSYPVAVTVTYPDGKTTQQFTVTVEVEKATLTPTYEDVNVRQGEKKTGNAPTDGSGNRLPDGTTFAKGDGWPSWADIDTTTGAITVRPGYNVEPTDSPVELPVVVTYPDGTQATTIAKVSVIDNKAPTYESAKVQQGGNATIPAPTGENGQPLAPGTTFTPAKDLPSWITVNSDGSINVTPGYDVPTNTYPVKITVTVPGEAPRTITSTVTVTPFDKGFVYETGKGTPGSKVTISTPENPAKVTPPAGSTYAKDETADIPEWVTVNSDGSITAQVPGGFTGDVKVPVVVTYPDGSQDTITATITITANPGPSVDSGEVKQGGELTIPAPKVDGGGSLPDGTIFAPAEDLPGWITVNDDGSITAKPGFDVPVGDYPVKITVTVPGEAPRTITSTVTVTPFDKGFVYETGKGTPGSEVTISTPTNPAKVTPPAGSTYAKDETADIPEWVTVNSDGSITAQVPGGFTGDVKVPVVVTYPDGSQDTITATITITAPEASVVNPDWNDASTPAGKPVDLPNDGGKVVPGTSVTVPSKNGSAELDPDTGVITVTPDGDAKPGDKVVVVVTDSDGKIIDTVTVTVSGDGVVKPKPDAEGTDGSSASSGKNSSDSGSSLLPLAVIPLLAIPAVATLLPALSSAAPTAPAVAPAPVDVAPEPAPSDVVKDPAVDRAHHGQQPVLAVTGVGGLDYLLSLAAMAFAAGAALLFGGRRRKRN</sequence>
<feature type="chain" id="PRO_5018090864" evidence="3">
    <location>
        <begin position="34"/>
        <end position="1227"/>
    </location>
</feature>
<dbReference type="GO" id="GO:0005975">
    <property type="term" value="P:carbohydrate metabolic process"/>
    <property type="evidence" value="ECO:0007669"/>
    <property type="project" value="UniProtKB-ARBA"/>
</dbReference>
<dbReference type="InterPro" id="IPR013783">
    <property type="entry name" value="Ig-like_fold"/>
</dbReference>
<keyword evidence="2" id="KW-0812">Transmembrane</keyword>
<feature type="domain" description="Long Rib" evidence="4">
    <location>
        <begin position="547"/>
        <end position="638"/>
    </location>
</feature>
<reference evidence="5 6" key="1">
    <citation type="submission" date="2018-11" db="EMBL/GenBank/DDBJ databases">
        <authorList>
            <person name="Kleinhagauer T."/>
            <person name="Glaeser S.P."/>
            <person name="Spergser J."/>
            <person name="Ruckert C."/>
            <person name="Kaempfer P."/>
            <person name="Busse H.-J."/>
        </authorList>
    </citation>
    <scope>NUCLEOTIDE SEQUENCE [LARGE SCALE GENOMIC DNA]</scope>
    <source>
        <strain evidence="5 6">200CH</strain>
    </source>
</reference>
<feature type="region of interest" description="Disordered" evidence="1">
    <location>
        <begin position="462"/>
        <end position="483"/>
    </location>
</feature>
<feature type="domain" description="Long Rib" evidence="4">
    <location>
        <begin position="266"/>
        <end position="355"/>
    </location>
</feature>
<feature type="domain" description="Long Rib" evidence="4">
    <location>
        <begin position="640"/>
        <end position="730"/>
    </location>
</feature>
<keyword evidence="3" id="KW-0732">Signal</keyword>
<dbReference type="InterPro" id="IPR044055">
    <property type="entry name" value="RibLong"/>
</dbReference>
<feature type="region of interest" description="Disordered" evidence="1">
    <location>
        <begin position="1097"/>
        <end position="1124"/>
    </location>
</feature>
<dbReference type="EMBL" id="CP033896">
    <property type="protein sequence ID" value="AZA14494.1"/>
    <property type="molecule type" value="Genomic_DNA"/>
</dbReference>
<feature type="domain" description="Long Rib" evidence="4">
    <location>
        <begin position="737"/>
        <end position="823"/>
    </location>
</feature>
<evidence type="ECO:0000256" key="1">
    <source>
        <dbReference type="SAM" id="MobiDB-lite"/>
    </source>
</evidence>
<name>A0A3G6JEC6_9CORY</name>
<feature type="domain" description="Long Rib" evidence="4">
    <location>
        <begin position="921"/>
        <end position="1007"/>
    </location>
</feature>
<evidence type="ECO:0000313" key="6">
    <source>
        <dbReference type="Proteomes" id="UP000269019"/>
    </source>
</evidence>
<evidence type="ECO:0000256" key="3">
    <source>
        <dbReference type="SAM" id="SignalP"/>
    </source>
</evidence>
<gene>
    <name evidence="5" type="primary">bca3</name>
    <name evidence="5" type="ORF">CCHOA_10575</name>
</gene>
<organism evidence="5 6">
    <name type="scientific">Corynebacterium choanae</name>
    <dbReference type="NCBI Taxonomy" id="1862358"/>
    <lineage>
        <taxon>Bacteria</taxon>
        <taxon>Bacillati</taxon>
        <taxon>Actinomycetota</taxon>
        <taxon>Actinomycetes</taxon>
        <taxon>Mycobacteriales</taxon>
        <taxon>Corynebacteriaceae</taxon>
        <taxon>Corynebacterium</taxon>
    </lineage>
</organism>
<feature type="compositionally biased region" description="Low complexity" evidence="1">
    <location>
        <begin position="1112"/>
        <end position="1124"/>
    </location>
</feature>
<keyword evidence="2" id="KW-1133">Transmembrane helix</keyword>
<evidence type="ECO:0000256" key="2">
    <source>
        <dbReference type="SAM" id="Phobius"/>
    </source>
</evidence>
<feature type="region of interest" description="Disordered" evidence="1">
    <location>
        <begin position="929"/>
        <end position="953"/>
    </location>
</feature>
<dbReference type="GO" id="GO:0005509">
    <property type="term" value="F:calcium ion binding"/>
    <property type="evidence" value="ECO:0007669"/>
    <property type="project" value="InterPro"/>
</dbReference>
<feature type="region of interest" description="Disordered" evidence="1">
    <location>
        <begin position="557"/>
        <end position="589"/>
    </location>
</feature>